<organism evidence="3 4">
    <name type="scientific">Streptacidiphilus pinicola</name>
    <dbReference type="NCBI Taxonomy" id="2219663"/>
    <lineage>
        <taxon>Bacteria</taxon>
        <taxon>Bacillati</taxon>
        <taxon>Actinomycetota</taxon>
        <taxon>Actinomycetes</taxon>
        <taxon>Kitasatosporales</taxon>
        <taxon>Streptomycetaceae</taxon>
        <taxon>Streptacidiphilus</taxon>
    </lineage>
</organism>
<keyword evidence="1" id="KW-0408">Iron</keyword>
<keyword evidence="4" id="KW-1185">Reference proteome</keyword>
<keyword evidence="1" id="KW-0479">Metal-binding</keyword>
<dbReference type="EMBL" id="QKYN01000081">
    <property type="protein sequence ID" value="RAG83698.1"/>
    <property type="molecule type" value="Genomic_DNA"/>
</dbReference>
<dbReference type="GO" id="GO:0016491">
    <property type="term" value="F:oxidoreductase activity"/>
    <property type="evidence" value="ECO:0007669"/>
    <property type="project" value="UniProtKB-KW"/>
</dbReference>
<dbReference type="Pfam" id="PF13640">
    <property type="entry name" value="2OG-FeII_Oxy_3"/>
    <property type="match status" value="1"/>
</dbReference>
<dbReference type="AlphaFoldDB" id="A0A2X0J880"/>
<dbReference type="GO" id="GO:0046872">
    <property type="term" value="F:metal ion binding"/>
    <property type="evidence" value="ECO:0007669"/>
    <property type="project" value="UniProtKB-KW"/>
</dbReference>
<sequence>MKATFQNELFAVFDDFLSRDALDQVWNGFREEPMQYVKSRAAVRVFRPLDGEPLAGKPIFNAPRSSGGDVPLYPSGRPIDAVVEAIEGAAGTFEPWVGRKGTDWTCFSATPFMYPMGSGLSWHRDSRDRTGSFVAYVHPEWRDSWGAELLVESAAAEGGSAANAGWGQYVTPMPNRLVVISSQARHAIKKVDLQAGENCRASIAGFFQK</sequence>
<dbReference type="Proteomes" id="UP000248889">
    <property type="component" value="Unassembled WGS sequence"/>
</dbReference>
<dbReference type="InterPro" id="IPR005123">
    <property type="entry name" value="Oxoglu/Fe-dep_dioxygenase_dom"/>
</dbReference>
<comment type="similarity">
    <text evidence="1">Belongs to the iron/ascorbate-dependent oxidoreductase family.</text>
</comment>
<dbReference type="PROSITE" id="PS51471">
    <property type="entry name" value="FE2OG_OXY"/>
    <property type="match status" value="1"/>
</dbReference>
<evidence type="ECO:0000313" key="4">
    <source>
        <dbReference type="Proteomes" id="UP000248889"/>
    </source>
</evidence>
<accession>A0A2X0J880</accession>
<dbReference type="RefSeq" id="WP_111503006.1">
    <property type="nucleotide sequence ID" value="NZ_QKYN01000081.1"/>
</dbReference>
<protein>
    <recommendedName>
        <fullName evidence="2">Fe2OG dioxygenase domain-containing protein</fullName>
    </recommendedName>
</protein>
<evidence type="ECO:0000313" key="3">
    <source>
        <dbReference type="EMBL" id="RAG83698.1"/>
    </source>
</evidence>
<dbReference type="InterPro" id="IPR044862">
    <property type="entry name" value="Pro_4_hyd_alph_FE2OG_OXY"/>
</dbReference>
<comment type="caution">
    <text evidence="3">The sequence shown here is derived from an EMBL/GenBank/DDBJ whole genome shotgun (WGS) entry which is preliminary data.</text>
</comment>
<gene>
    <name evidence="3" type="ORF">DN069_20815</name>
</gene>
<proteinExistence type="inferred from homology"/>
<evidence type="ECO:0000259" key="2">
    <source>
        <dbReference type="PROSITE" id="PS51471"/>
    </source>
</evidence>
<feature type="domain" description="Fe2OG dioxygenase" evidence="2">
    <location>
        <begin position="105"/>
        <end position="209"/>
    </location>
</feature>
<reference evidence="3 4" key="1">
    <citation type="submission" date="2018-06" db="EMBL/GenBank/DDBJ databases">
        <title>Streptacidiphilus pinicola sp. nov., isolated from pine grove soil.</title>
        <authorList>
            <person name="Roh S.G."/>
            <person name="Park S."/>
            <person name="Kim M.-K."/>
            <person name="Yun B.-R."/>
            <person name="Park J."/>
            <person name="Kim M.J."/>
            <person name="Kim Y.S."/>
            <person name="Kim S.B."/>
        </authorList>
    </citation>
    <scope>NUCLEOTIDE SEQUENCE [LARGE SCALE GENOMIC DNA]</scope>
    <source>
        <strain evidence="3 4">MMS16-CNU450</strain>
    </source>
</reference>
<evidence type="ECO:0000256" key="1">
    <source>
        <dbReference type="RuleBase" id="RU003682"/>
    </source>
</evidence>
<dbReference type="OrthoDB" id="9783171at2"/>
<keyword evidence="1" id="KW-0560">Oxidoreductase</keyword>
<dbReference type="Gene3D" id="2.60.120.620">
    <property type="entry name" value="q2cbj1_9rhob like domain"/>
    <property type="match status" value="1"/>
</dbReference>
<name>A0A2X0J880_9ACTN</name>